<name>A0A834R0H1_SARSC</name>
<feature type="compositionally biased region" description="Basic residues" evidence="1">
    <location>
        <begin position="117"/>
        <end position="126"/>
    </location>
</feature>
<keyword evidence="4" id="KW-1185">Reference proteome</keyword>
<evidence type="ECO:0000313" key="3">
    <source>
        <dbReference type="EnsemblMetazoa" id="KAF7487691.1"/>
    </source>
</evidence>
<evidence type="ECO:0000256" key="1">
    <source>
        <dbReference type="SAM" id="MobiDB-lite"/>
    </source>
</evidence>
<evidence type="ECO:0000313" key="4">
    <source>
        <dbReference type="Proteomes" id="UP000070412"/>
    </source>
</evidence>
<proteinExistence type="predicted"/>
<accession>A0A834R0H1</accession>
<reference evidence="3" key="3">
    <citation type="submission" date="2022-06" db="UniProtKB">
        <authorList>
            <consortium name="EnsemblMetazoa"/>
        </authorList>
    </citation>
    <scope>IDENTIFICATION</scope>
</reference>
<dbReference type="EMBL" id="WVUK01000066">
    <property type="protein sequence ID" value="KAF7487691.1"/>
    <property type="molecule type" value="Genomic_DNA"/>
</dbReference>
<dbReference type="Proteomes" id="UP000070412">
    <property type="component" value="Unassembled WGS sequence"/>
</dbReference>
<feature type="region of interest" description="Disordered" evidence="1">
    <location>
        <begin position="32"/>
        <end position="59"/>
    </location>
</feature>
<protein>
    <submittedName>
        <fullName evidence="2 3">Uncharacterized protein</fullName>
    </submittedName>
</protein>
<gene>
    <name evidence="2" type="ORF">SSS_7280</name>
</gene>
<reference evidence="4" key="1">
    <citation type="journal article" date="2020" name="PLoS Negl. Trop. Dis.">
        <title>High-quality nuclear genome for Sarcoptes scabiei-A critical resource for a neglected parasite.</title>
        <authorList>
            <person name="Korhonen P.K."/>
            <person name="Gasser R.B."/>
            <person name="Ma G."/>
            <person name="Wang T."/>
            <person name="Stroehlein A.J."/>
            <person name="Young N.D."/>
            <person name="Ang C.S."/>
            <person name="Fernando D.D."/>
            <person name="Lu H.C."/>
            <person name="Taylor S."/>
            <person name="Reynolds S.L."/>
            <person name="Mofiz E."/>
            <person name="Najaraj S.H."/>
            <person name="Gowda H."/>
            <person name="Madugundu A."/>
            <person name="Renuse S."/>
            <person name="Holt D."/>
            <person name="Pandey A."/>
            <person name="Papenfuss A.T."/>
            <person name="Fischer K."/>
        </authorList>
    </citation>
    <scope>NUCLEOTIDE SEQUENCE [LARGE SCALE GENOMIC DNA]</scope>
</reference>
<sequence>MDNREQINGMYRNGSVHSIRDRSQENLTNHSIQIPSTSSSSSSSLHHHRSSNDDLSHSHWHRSRFAPDNDWFRELHEQEELVRRHSERLQRYYQRQNEVNRLNEEFERQRQQSYNNNHHHHHHQRDRHLDPFSSRSSPPARSMTSISSGTNGSFPSLSSSLDRYTNHPFSLSSFMDQIDRNLNHNHPQRHNHHHHNHHHHQHNHLHNQRNHH</sequence>
<dbReference type="EnsemblMetazoa" id="SSS_7280s_mrna">
    <property type="protein sequence ID" value="KAF7487691.1"/>
    <property type="gene ID" value="SSS_7280"/>
</dbReference>
<feature type="compositionally biased region" description="Low complexity" evidence="1">
    <location>
        <begin position="133"/>
        <end position="142"/>
    </location>
</feature>
<feature type="compositionally biased region" description="Basic residues" evidence="1">
    <location>
        <begin position="186"/>
        <end position="212"/>
    </location>
</feature>
<feature type="region of interest" description="Disordered" evidence="1">
    <location>
        <begin position="107"/>
        <end position="154"/>
    </location>
</feature>
<feature type="region of interest" description="Disordered" evidence="1">
    <location>
        <begin position="181"/>
        <end position="212"/>
    </location>
</feature>
<dbReference type="AlphaFoldDB" id="A0A834R0H1"/>
<reference evidence="2" key="2">
    <citation type="submission" date="2020-01" db="EMBL/GenBank/DDBJ databases">
        <authorList>
            <person name="Korhonen P.K.K."/>
            <person name="Guangxu M.G."/>
            <person name="Wang T.W."/>
            <person name="Stroehlein A.J.S."/>
            <person name="Young N.D."/>
            <person name="Ang C.-S.A."/>
            <person name="Fernando D.W.F."/>
            <person name="Lu H.L."/>
            <person name="Taylor S.T."/>
            <person name="Ehtesham M.E.M."/>
            <person name="Najaraj S.H.N."/>
            <person name="Harsha G.H.G."/>
            <person name="Madugundu A.M."/>
            <person name="Renuse S.R."/>
            <person name="Holt D.H."/>
            <person name="Pandey A.P."/>
            <person name="Papenfuss A.P."/>
            <person name="Gasser R.B.G."/>
            <person name="Fischer K.F."/>
        </authorList>
    </citation>
    <scope>NUCLEOTIDE SEQUENCE</scope>
    <source>
        <strain evidence="2">SSS_KF_BRIS2020</strain>
    </source>
</reference>
<evidence type="ECO:0000313" key="2">
    <source>
        <dbReference type="EMBL" id="KAF7487691.1"/>
    </source>
</evidence>
<feature type="compositionally biased region" description="Polar residues" evidence="1">
    <location>
        <begin position="143"/>
        <end position="154"/>
    </location>
</feature>
<organism evidence="2">
    <name type="scientific">Sarcoptes scabiei</name>
    <name type="common">Itch mite</name>
    <name type="synonym">Acarus scabiei</name>
    <dbReference type="NCBI Taxonomy" id="52283"/>
    <lineage>
        <taxon>Eukaryota</taxon>
        <taxon>Metazoa</taxon>
        <taxon>Ecdysozoa</taxon>
        <taxon>Arthropoda</taxon>
        <taxon>Chelicerata</taxon>
        <taxon>Arachnida</taxon>
        <taxon>Acari</taxon>
        <taxon>Acariformes</taxon>
        <taxon>Sarcoptiformes</taxon>
        <taxon>Astigmata</taxon>
        <taxon>Psoroptidia</taxon>
        <taxon>Sarcoptoidea</taxon>
        <taxon>Sarcoptidae</taxon>
        <taxon>Sarcoptinae</taxon>
        <taxon>Sarcoptes</taxon>
    </lineage>
</organism>